<protein>
    <recommendedName>
        <fullName evidence="6 16">E3 ubiquitin-protein ligase listerin</fullName>
        <ecNumber evidence="5 16">2.3.2.27</ecNumber>
    </recommendedName>
    <alternativeName>
        <fullName evidence="16">RING-type E3 ubiquitin transferase listerin</fullName>
    </alternativeName>
</protein>
<feature type="compositionally biased region" description="Low complexity" evidence="17">
    <location>
        <begin position="7"/>
        <end position="24"/>
    </location>
</feature>
<evidence type="ECO:0000256" key="12">
    <source>
        <dbReference type="ARBA" id="ARBA00022786"/>
    </source>
</evidence>
<evidence type="ECO:0000256" key="10">
    <source>
        <dbReference type="ARBA" id="ARBA00022737"/>
    </source>
</evidence>
<sequence length="1626" mass="180068">MSKKFKSQASSSRAAAGGFGSSTSAFGGFSSATTQETTSSSLSYISEPPDFSGISEPQVVVAFKNLSKKDSVTKAKALEELQDFVSALGAQSHLPEAGFLDVWIKLYPRTSIDTSLRVRQLAHTLQGYIVSISGKRIARLVPRVIGAWLAGLYDNDTLVLRAAQDSIIRAFPTEEKRRGVWKVYQSAILEFVVDAVLEQTPLTLSDERSTSPDDIEAKYCRVVATATQVFNRLLAKASPSDLEKDASSVEAIFSNKSFWGLSSHQDPFVRRSIYDLLRTVLATEQSSIDWKLISTAFLSKSLSISQTGSATKYSELLLTLTEKRPQLWTSDYSSKTSATKRIYQYVKRGSEGANRVYWQNLARLLQSLPIEVLFSNPADSTGTAENANKLMEDIHDGAISRDEPRMNLEAAYLSYIDIGLWMSSVIGDKGLEHKFLDTHICPILRQYILAQPEESRWTVPENAAVNVCGSCFLSLAERTGIELLAGLWTQLSKKLMEAIKASAPEKSQNFKASQDSICSQSKRMFDLEAEILARTSSRANLSFIADIFKNSAGLLLSGSLEVLRSRNGKPYSAASVAEGVARLAPLTSIDLDEIDTFLAEDIPTLLFSPSADRLMSILFQCRGRKGFEAGFISCLDALLCQDWGSSPVPAIRQLFSFVTQNEISEHSQFESIVTKCLYRALKGDGATWDDIIILLNNSASQGELSDRVFSGIIDNLSSDVTSMEALRGLSDILSQSAEAIRTFVNSPNGSKLVSKLVYLTESPVDEIAHASDALGKELKDIMHGATDVKSSTEIIHHNFDEVGPDSLSIDALVEIARGILEKSSLEDRGQLLARLLPSKDQWNAALDRFLRTPPNQSAAITSSLGGAVYLVDRTLPETLQRELETIPRDSSHYTSAFRLAFYVTNVLSTSSLESIESSTREIVLFYLPLTIQLIDDDVSIERPGELLFADIPEIRDECVDLVSQARLMIKSWIETESAGAGKAANADAPGIIHFWEKQLELLQHSSPYSYRLAEASVRILSEQDALGPVSSAEALFRLAKSNDSPSNPFTLASTVAGLKGSIANTPFGIRLCNELVADLTGLNSDKEAEGLRKLVTLNLLTQGENTVAQKVPTQRLMFLVKNLSQCLESERLSPGLTSEILKTLTTVFPLIKEMYGSHWTIAFDFLKSLWDKSNAADEYMPVLHSSLRLFTCLKSLANDESNDDLEDAWIAAQKTHPPSLIRLLTGFDSSFSYDQPRNITADLLARQISGVPVDSLDNMNELFSVLSLQNRGVQRAAYDVLHRAIPKAQEELSVDAALTGTVEGLPDELLSMLFEAPTISVMSQAHLDDGVWLDLRSYLLSWKTVFDHFTNASLLVRARYVANIKENNCIGPLLDFAFDFLQYPQVKLIDATRFDIRAFELDQSETAEKETQWLLVHLYYLCLTHMPNLTKSWWIDSKNRIKGSVETWTEKYISPLIVEDSLRSVSEWFSSQNWSGEEYALQVKFLPKTAEIIASIDIEEELPPSSMAISLPSSYPLQPAIVTGRHRVAVDEKKWKSWMIIIQGVIMFSNGSLIDGLMTFRKNVQGALKGQGECAICYSVISTDMQTANRRCSTCKNTFHSDCLYRWFKSSNASSCPLCRTSFHYS</sequence>
<dbReference type="SMART" id="SM00744">
    <property type="entry name" value="RINGv"/>
    <property type="match status" value="1"/>
</dbReference>
<dbReference type="SMART" id="SM00184">
    <property type="entry name" value="RING"/>
    <property type="match status" value="1"/>
</dbReference>
<dbReference type="SUPFAM" id="SSF57850">
    <property type="entry name" value="RING/U-box"/>
    <property type="match status" value="1"/>
</dbReference>
<proteinExistence type="inferred from homology"/>
<dbReference type="UniPathway" id="UPA00143"/>
<keyword evidence="8 16" id="KW-0808">Transferase</keyword>
<dbReference type="EMBL" id="PDNA01000138">
    <property type="protein sequence ID" value="PGH11030.1"/>
    <property type="molecule type" value="Genomic_DNA"/>
</dbReference>
<dbReference type="InterPro" id="IPR016024">
    <property type="entry name" value="ARM-type_fold"/>
</dbReference>
<dbReference type="EC" id="2.3.2.27" evidence="5 16"/>
<dbReference type="STRING" id="1447883.A0A2B7XPZ4"/>
<dbReference type="GO" id="GO:0005829">
    <property type="term" value="C:cytosol"/>
    <property type="evidence" value="ECO:0007669"/>
    <property type="project" value="UniProtKB-SubCell"/>
</dbReference>
<evidence type="ECO:0000256" key="3">
    <source>
        <dbReference type="ARBA" id="ARBA00004906"/>
    </source>
</evidence>
<dbReference type="Gene3D" id="1.25.10.10">
    <property type="entry name" value="Leucine-rich Repeat Variant"/>
    <property type="match status" value="1"/>
</dbReference>
<dbReference type="SUPFAM" id="SSF48371">
    <property type="entry name" value="ARM repeat"/>
    <property type="match status" value="1"/>
</dbReference>
<keyword evidence="13 16" id="KW-0862">Zinc</keyword>
<comment type="subcellular location">
    <subcellularLocation>
        <location evidence="2">Cytoplasm</location>
        <location evidence="2">Cytosol</location>
    </subcellularLocation>
</comment>
<keyword evidence="12 16" id="KW-0833">Ubl conjugation pathway</keyword>
<dbReference type="InterPro" id="IPR039804">
    <property type="entry name" value="RING-CH-C4HC3_LTN1"/>
</dbReference>
<evidence type="ECO:0000259" key="18">
    <source>
        <dbReference type="PROSITE" id="PS50089"/>
    </source>
</evidence>
<comment type="subunit">
    <text evidence="16">Component of the ribosome quality control complex (RQC).</text>
</comment>
<dbReference type="InterPro" id="IPR054476">
    <property type="entry name" value="Ltn1_N"/>
</dbReference>
<evidence type="ECO:0000256" key="5">
    <source>
        <dbReference type="ARBA" id="ARBA00012483"/>
    </source>
</evidence>
<comment type="catalytic activity">
    <reaction evidence="1 16">
        <text>S-ubiquitinyl-[E2 ubiquitin-conjugating enzyme]-L-cysteine + [acceptor protein]-L-lysine = [E2 ubiquitin-conjugating enzyme]-L-cysteine + N(6)-ubiquitinyl-[acceptor protein]-L-lysine.</text>
        <dbReference type="EC" id="2.3.2.27"/>
    </reaction>
</comment>
<reference evidence="19 20" key="1">
    <citation type="submission" date="2017-10" db="EMBL/GenBank/DDBJ databases">
        <title>Comparative genomics in systemic dimorphic fungi from Ajellomycetaceae.</title>
        <authorList>
            <person name="Munoz J.F."/>
            <person name="Mcewen J.G."/>
            <person name="Clay O.K."/>
            <person name="Cuomo C.A."/>
        </authorList>
    </citation>
    <scope>NUCLEOTIDE SEQUENCE [LARGE SCALE GENOMIC DNA]</scope>
    <source>
        <strain evidence="19 20">UAMH7299</strain>
    </source>
</reference>
<gene>
    <name evidence="19" type="ORF">AJ80_07306</name>
</gene>
<comment type="function">
    <text evidence="14">E3 ubiquitin-protein ligase component of the ribosome quality control complex (RQC), a ribosome-associated complex that mediates ubiquitination and extraction of incompletely synthesized nascent chains for proteasomal degradation. Mediates ubiquitination of proteins derived from mRNAs lacking stop codons (non-stop proteins) and other translation arrest products induced by poly-lysine sequences and tandem rare codons. Ubiquitination leads to CDC48 recruitment for extraction and degradation of the incomplete translation product. May indirectly play a role in chromatin function and transcription.</text>
</comment>
<name>A0A2B7XPZ4_POLH7</name>
<comment type="caution">
    <text evidence="19">The sequence shown here is derived from an EMBL/GenBank/DDBJ whole genome shotgun (WGS) entry which is preliminary data.</text>
</comment>
<dbReference type="GO" id="GO:0008270">
    <property type="term" value="F:zinc ion binding"/>
    <property type="evidence" value="ECO:0007669"/>
    <property type="project" value="UniProtKB-KW"/>
</dbReference>
<evidence type="ECO:0000256" key="2">
    <source>
        <dbReference type="ARBA" id="ARBA00004514"/>
    </source>
</evidence>
<keyword evidence="10" id="KW-0677">Repeat</keyword>
<dbReference type="GO" id="GO:0016567">
    <property type="term" value="P:protein ubiquitination"/>
    <property type="evidence" value="ECO:0007669"/>
    <property type="project" value="UniProtKB-UniPathway"/>
</dbReference>
<dbReference type="PANTHER" id="PTHR12389">
    <property type="entry name" value="ZINC FINGER PROTEIN 294"/>
    <property type="match status" value="1"/>
</dbReference>
<comment type="pathway">
    <text evidence="3 16">Protein modification; protein ubiquitination.</text>
</comment>
<evidence type="ECO:0000256" key="13">
    <source>
        <dbReference type="ARBA" id="ARBA00022833"/>
    </source>
</evidence>
<keyword evidence="11 15" id="KW-0863">Zinc-finger</keyword>
<dbReference type="Pfam" id="PF22999">
    <property type="entry name" value="LTN1_E3_ligase_6th"/>
    <property type="match status" value="1"/>
</dbReference>
<evidence type="ECO:0000256" key="14">
    <source>
        <dbReference type="ARBA" id="ARBA00055150"/>
    </source>
</evidence>
<evidence type="ECO:0000256" key="9">
    <source>
        <dbReference type="ARBA" id="ARBA00022723"/>
    </source>
</evidence>
<dbReference type="PANTHER" id="PTHR12389:SF0">
    <property type="entry name" value="E3 UBIQUITIN-PROTEIN LIGASE LISTERIN"/>
    <property type="match status" value="1"/>
</dbReference>
<evidence type="ECO:0000313" key="20">
    <source>
        <dbReference type="Proteomes" id="UP000224634"/>
    </source>
</evidence>
<evidence type="ECO:0000256" key="8">
    <source>
        <dbReference type="ARBA" id="ARBA00022679"/>
    </source>
</evidence>
<comment type="similarity">
    <text evidence="4 16">Belongs to the LTN1 family.</text>
</comment>
<dbReference type="InterPro" id="IPR054478">
    <property type="entry name" value="LTN1_UBC"/>
</dbReference>
<dbReference type="Proteomes" id="UP000224634">
    <property type="component" value="Unassembled WGS sequence"/>
</dbReference>
<dbReference type="InterPro" id="IPR011989">
    <property type="entry name" value="ARM-like"/>
</dbReference>
<dbReference type="Gene3D" id="3.30.40.10">
    <property type="entry name" value="Zinc/RING finger domain, C3HC4 (zinc finger)"/>
    <property type="match status" value="1"/>
</dbReference>
<dbReference type="Pfam" id="PF23009">
    <property type="entry name" value="UBC_like"/>
    <property type="match status" value="1"/>
</dbReference>
<evidence type="ECO:0000256" key="4">
    <source>
        <dbReference type="ARBA" id="ARBA00007997"/>
    </source>
</evidence>
<dbReference type="InterPro" id="IPR039795">
    <property type="entry name" value="LTN1/Rkr1"/>
</dbReference>
<keyword evidence="7" id="KW-0963">Cytoplasm</keyword>
<dbReference type="CDD" id="cd16491">
    <property type="entry name" value="RING-CH-C4HC3_LTN1"/>
    <property type="match status" value="1"/>
</dbReference>
<dbReference type="GO" id="GO:1990116">
    <property type="term" value="P:ribosome-associated ubiquitin-dependent protein catabolic process"/>
    <property type="evidence" value="ECO:0007669"/>
    <property type="project" value="UniProtKB-UniRule"/>
</dbReference>
<evidence type="ECO:0000313" key="19">
    <source>
        <dbReference type="EMBL" id="PGH11030.1"/>
    </source>
</evidence>
<dbReference type="PROSITE" id="PS50089">
    <property type="entry name" value="ZF_RING_2"/>
    <property type="match status" value="1"/>
</dbReference>
<dbReference type="InterPro" id="IPR001841">
    <property type="entry name" value="Znf_RING"/>
</dbReference>
<evidence type="ECO:0000256" key="11">
    <source>
        <dbReference type="ARBA" id="ARBA00022771"/>
    </source>
</evidence>
<feature type="region of interest" description="Disordered" evidence="17">
    <location>
        <begin position="1"/>
        <end position="24"/>
    </location>
</feature>
<dbReference type="Pfam" id="PF22958">
    <property type="entry name" value="Ltn1_1st"/>
    <property type="match status" value="1"/>
</dbReference>
<dbReference type="GO" id="GO:1990112">
    <property type="term" value="C:RQC complex"/>
    <property type="evidence" value="ECO:0007669"/>
    <property type="project" value="UniProtKB-UniRule"/>
</dbReference>
<keyword evidence="9 16" id="KW-0479">Metal-binding</keyword>
<dbReference type="InterPro" id="IPR013083">
    <property type="entry name" value="Znf_RING/FYVE/PHD"/>
</dbReference>
<organism evidence="19 20">
    <name type="scientific">Polytolypa hystricis (strain UAMH7299)</name>
    <dbReference type="NCBI Taxonomy" id="1447883"/>
    <lineage>
        <taxon>Eukaryota</taxon>
        <taxon>Fungi</taxon>
        <taxon>Dikarya</taxon>
        <taxon>Ascomycota</taxon>
        <taxon>Pezizomycotina</taxon>
        <taxon>Eurotiomycetes</taxon>
        <taxon>Eurotiomycetidae</taxon>
        <taxon>Onygenales</taxon>
        <taxon>Onygenales incertae sedis</taxon>
        <taxon>Polytolypa</taxon>
    </lineage>
</organism>
<feature type="domain" description="RING-type" evidence="18">
    <location>
        <begin position="1574"/>
        <end position="1620"/>
    </location>
</feature>
<dbReference type="GO" id="GO:0061630">
    <property type="term" value="F:ubiquitin protein ligase activity"/>
    <property type="evidence" value="ECO:0007669"/>
    <property type="project" value="UniProtKB-UniRule"/>
</dbReference>
<keyword evidence="20" id="KW-1185">Reference proteome</keyword>
<evidence type="ECO:0000256" key="6">
    <source>
        <dbReference type="ARBA" id="ARBA00017157"/>
    </source>
</evidence>
<dbReference type="GO" id="GO:0072344">
    <property type="term" value="P:rescue of stalled ribosome"/>
    <property type="evidence" value="ECO:0007669"/>
    <property type="project" value="UniProtKB-UniRule"/>
</dbReference>
<dbReference type="InterPro" id="IPR054477">
    <property type="entry name" value="LTN1_E3_ligase_6th"/>
</dbReference>
<dbReference type="OrthoDB" id="6108at2759"/>
<accession>A0A2B7XPZ4</accession>
<dbReference type="FunFam" id="3.30.40.10:FF:000038">
    <property type="entry name" value="E3 ubiquitin-protein ligase listerin"/>
    <property type="match status" value="1"/>
</dbReference>
<evidence type="ECO:0000256" key="15">
    <source>
        <dbReference type="PROSITE-ProRule" id="PRU00175"/>
    </source>
</evidence>
<dbReference type="InterPro" id="IPR011016">
    <property type="entry name" value="Znf_RING-CH"/>
</dbReference>
<dbReference type="Pfam" id="PF13639">
    <property type="entry name" value="zf-RING_2"/>
    <property type="match status" value="1"/>
</dbReference>
<evidence type="ECO:0000256" key="1">
    <source>
        <dbReference type="ARBA" id="ARBA00000900"/>
    </source>
</evidence>
<evidence type="ECO:0000256" key="17">
    <source>
        <dbReference type="SAM" id="MobiDB-lite"/>
    </source>
</evidence>
<evidence type="ECO:0000256" key="16">
    <source>
        <dbReference type="RuleBase" id="RU367090"/>
    </source>
</evidence>
<evidence type="ECO:0000256" key="7">
    <source>
        <dbReference type="ARBA" id="ARBA00022490"/>
    </source>
</evidence>
<comment type="function">
    <text evidence="16">E3 ubiquitin-protein ligase. Component of the ribosome quality control complex (RQC), a ribosome-associated complex that mediates ubiquitination and extraction of incompletely synthesized nascent chains for proteasomal degradation.</text>
</comment>
<dbReference type="GO" id="GO:0043023">
    <property type="term" value="F:ribosomal large subunit binding"/>
    <property type="evidence" value="ECO:0007669"/>
    <property type="project" value="TreeGrafter"/>
</dbReference>